<evidence type="ECO:0000313" key="1">
    <source>
        <dbReference type="EMBL" id="KAF5311109.1"/>
    </source>
</evidence>
<dbReference type="AlphaFoldDB" id="A0A8H5AUD1"/>
<dbReference type="Proteomes" id="UP000567179">
    <property type="component" value="Unassembled WGS sequence"/>
</dbReference>
<organism evidence="1 2">
    <name type="scientific">Psilocybe cf. subviscida</name>
    <dbReference type="NCBI Taxonomy" id="2480587"/>
    <lineage>
        <taxon>Eukaryota</taxon>
        <taxon>Fungi</taxon>
        <taxon>Dikarya</taxon>
        <taxon>Basidiomycota</taxon>
        <taxon>Agaricomycotina</taxon>
        <taxon>Agaricomycetes</taxon>
        <taxon>Agaricomycetidae</taxon>
        <taxon>Agaricales</taxon>
        <taxon>Agaricineae</taxon>
        <taxon>Strophariaceae</taxon>
        <taxon>Psilocybe</taxon>
    </lineage>
</organism>
<protein>
    <recommendedName>
        <fullName evidence="3">F-box domain-containing protein</fullName>
    </recommendedName>
</protein>
<dbReference type="EMBL" id="JAACJJ010000057">
    <property type="protein sequence ID" value="KAF5311109.1"/>
    <property type="molecule type" value="Genomic_DNA"/>
</dbReference>
<dbReference type="OrthoDB" id="3232239at2759"/>
<proteinExistence type="predicted"/>
<evidence type="ECO:0008006" key="3">
    <source>
        <dbReference type="Google" id="ProtNLM"/>
    </source>
</evidence>
<sequence>MSVVLPTDLLRPIIAHVIKNRDLRALSLACHTLREEAQRAMFETAAITIYASGHQRSLAFFNAIVASPNRLALAVRKLRINICGVSIEGELANIPPRQQSGGWPETIGAKIREGLQLADQMTHLRVVVRLRRGFVVASHAKHCLESLLEGCLFRLKVLVWDVPTTDLKNFILRSLENKSELNVLVLPTVTHLSRSQTLSDSKIPTLLFEICKRLRTLSASWDLIRPILGKGIVIPHLQPTGIPTVPLAYTPELRKAIGSVTHLWCRSAFQSLEFDIVDLRNMVLLQIEWLLEQEYAAIAALPKLQTLIVMDDSHSMTGPSDAITQMVEFLLRNSATLEKIYIKQPLGVTKYHPDYDCFTYIPLLDQVQMRLVYRREMSELRHQSGLDFADGVLR</sequence>
<gene>
    <name evidence="1" type="ORF">D9619_007637</name>
</gene>
<evidence type="ECO:0000313" key="2">
    <source>
        <dbReference type="Proteomes" id="UP000567179"/>
    </source>
</evidence>
<reference evidence="1 2" key="1">
    <citation type="journal article" date="2020" name="ISME J.">
        <title>Uncovering the hidden diversity of litter-decomposition mechanisms in mushroom-forming fungi.</title>
        <authorList>
            <person name="Floudas D."/>
            <person name="Bentzer J."/>
            <person name="Ahren D."/>
            <person name="Johansson T."/>
            <person name="Persson P."/>
            <person name="Tunlid A."/>
        </authorList>
    </citation>
    <scope>NUCLEOTIDE SEQUENCE [LARGE SCALE GENOMIC DNA]</scope>
    <source>
        <strain evidence="1 2">CBS 101986</strain>
    </source>
</reference>
<accession>A0A8H5AUD1</accession>
<name>A0A8H5AUD1_9AGAR</name>
<comment type="caution">
    <text evidence="1">The sequence shown here is derived from an EMBL/GenBank/DDBJ whole genome shotgun (WGS) entry which is preliminary data.</text>
</comment>
<keyword evidence="2" id="KW-1185">Reference proteome</keyword>